<dbReference type="OrthoDB" id="6375980at2759"/>
<sequence length="197" mass="22616">MRETKTIHDLKEEMKDFFENDNWRGAINYLCDGEHKPLLLWPRPTNASIDFIDNHLKRHKISKLVSLGCGTGLFEWIIKTAIRGLTVLGVEVDKDWWTSAYAPPVFHQLNYPDDHEVKEALSSESTALLFCYFNCEPAWRQYLTEFKGTIVFVCGPVEGSGTHSNPQPFQPLTPEWTLIDGMKMEKSHDAVALYVKI</sequence>
<accession>A0A8S1BKN0</accession>
<comment type="caution">
    <text evidence="1">The sequence shown here is derived from an EMBL/GenBank/DDBJ whole genome shotgun (WGS) entry which is preliminary data.</text>
</comment>
<organism evidence="1 2">
    <name type="scientific">Cloeon dipterum</name>
    <dbReference type="NCBI Taxonomy" id="197152"/>
    <lineage>
        <taxon>Eukaryota</taxon>
        <taxon>Metazoa</taxon>
        <taxon>Ecdysozoa</taxon>
        <taxon>Arthropoda</taxon>
        <taxon>Hexapoda</taxon>
        <taxon>Insecta</taxon>
        <taxon>Pterygota</taxon>
        <taxon>Palaeoptera</taxon>
        <taxon>Ephemeroptera</taxon>
        <taxon>Pisciforma</taxon>
        <taxon>Baetidae</taxon>
        <taxon>Cloeon</taxon>
    </lineage>
</organism>
<reference evidence="1 2" key="1">
    <citation type="submission" date="2020-04" db="EMBL/GenBank/DDBJ databases">
        <authorList>
            <person name="Alioto T."/>
            <person name="Alioto T."/>
            <person name="Gomez Garrido J."/>
        </authorList>
    </citation>
    <scope>NUCLEOTIDE SEQUENCE [LARGE SCALE GENOMIC DNA]</scope>
</reference>
<protein>
    <submittedName>
        <fullName evidence="1">Uncharacterized protein</fullName>
    </submittedName>
</protein>
<proteinExistence type="predicted"/>
<dbReference type="InterPro" id="IPR029063">
    <property type="entry name" value="SAM-dependent_MTases_sf"/>
</dbReference>
<dbReference type="EMBL" id="CADEPI010000002">
    <property type="protein sequence ID" value="CAB3359851.1"/>
    <property type="molecule type" value="Genomic_DNA"/>
</dbReference>
<evidence type="ECO:0000313" key="2">
    <source>
        <dbReference type="Proteomes" id="UP000494165"/>
    </source>
</evidence>
<evidence type="ECO:0000313" key="1">
    <source>
        <dbReference type="EMBL" id="CAB3359851.1"/>
    </source>
</evidence>
<dbReference type="SUPFAM" id="SSF53335">
    <property type="entry name" value="S-adenosyl-L-methionine-dependent methyltransferases"/>
    <property type="match status" value="1"/>
</dbReference>
<dbReference type="Proteomes" id="UP000494165">
    <property type="component" value="Unassembled WGS sequence"/>
</dbReference>
<name>A0A8S1BKN0_9INSE</name>
<gene>
    <name evidence="1" type="ORF">CLODIP_2_CD07961</name>
</gene>
<keyword evidence="2" id="KW-1185">Reference proteome</keyword>
<dbReference type="AlphaFoldDB" id="A0A8S1BKN0"/>